<reference evidence="1" key="1">
    <citation type="journal article" date="2014" name="Front. Microbiol.">
        <title>High frequency of phylogenetically diverse reductive dehalogenase-homologous genes in deep subseafloor sedimentary metagenomes.</title>
        <authorList>
            <person name="Kawai M."/>
            <person name="Futagami T."/>
            <person name="Toyoda A."/>
            <person name="Takaki Y."/>
            <person name="Nishi S."/>
            <person name="Hori S."/>
            <person name="Arai W."/>
            <person name="Tsubouchi T."/>
            <person name="Morono Y."/>
            <person name="Uchiyama I."/>
            <person name="Ito T."/>
            <person name="Fujiyama A."/>
            <person name="Inagaki F."/>
            <person name="Takami H."/>
        </authorList>
    </citation>
    <scope>NUCLEOTIDE SEQUENCE</scope>
    <source>
        <strain evidence="1">Expedition CK06-06</strain>
    </source>
</reference>
<proteinExistence type="predicted"/>
<name>X1DFW8_9ZZZZ</name>
<protein>
    <recommendedName>
        <fullName evidence="2">Smr domain-containing protein</fullName>
    </recommendedName>
</protein>
<accession>X1DFW8</accession>
<comment type="caution">
    <text evidence="1">The sequence shown here is derived from an EMBL/GenBank/DDBJ whole genome shotgun (WGS) entry which is preliminary data.</text>
</comment>
<gene>
    <name evidence="1" type="ORF">S01H4_44117</name>
</gene>
<evidence type="ECO:0000313" key="1">
    <source>
        <dbReference type="EMBL" id="GAH03944.1"/>
    </source>
</evidence>
<dbReference type="EMBL" id="BART01024421">
    <property type="protein sequence ID" value="GAH03944.1"/>
    <property type="molecule type" value="Genomic_DNA"/>
</dbReference>
<sequence>MRLLEINVHGHELWGAIDEVLSVLEERKIYGDGEINIIHGYKHGQVLKNYFRSNKFLVEMAREGFRLKMKDISDPVISSFILL</sequence>
<dbReference type="AlphaFoldDB" id="X1DFW8"/>
<evidence type="ECO:0008006" key="2">
    <source>
        <dbReference type="Google" id="ProtNLM"/>
    </source>
</evidence>
<organism evidence="1">
    <name type="scientific">marine sediment metagenome</name>
    <dbReference type="NCBI Taxonomy" id="412755"/>
    <lineage>
        <taxon>unclassified sequences</taxon>
        <taxon>metagenomes</taxon>
        <taxon>ecological metagenomes</taxon>
    </lineage>
</organism>